<evidence type="ECO:0000313" key="2">
    <source>
        <dbReference type="Proteomes" id="UP001223144"/>
    </source>
</evidence>
<name>A0ABT6HJD6_9ACTN</name>
<gene>
    <name evidence="1" type="ORF">QCN29_04170</name>
</gene>
<accession>A0ABT6HJD6</accession>
<proteinExistence type="predicted"/>
<keyword evidence="2" id="KW-1185">Reference proteome</keyword>
<organism evidence="1 2">
    <name type="scientific">Streptomyces chengmaiensis</name>
    <dbReference type="NCBI Taxonomy" id="3040919"/>
    <lineage>
        <taxon>Bacteria</taxon>
        <taxon>Bacillati</taxon>
        <taxon>Actinomycetota</taxon>
        <taxon>Actinomycetes</taxon>
        <taxon>Kitasatosporales</taxon>
        <taxon>Streptomycetaceae</taxon>
        <taxon>Streptomyces</taxon>
    </lineage>
</organism>
<dbReference type="RefSeq" id="WP_240135701.1">
    <property type="nucleotide sequence ID" value="NZ_JARWBG010000003.1"/>
</dbReference>
<dbReference type="Proteomes" id="UP001223144">
    <property type="component" value="Unassembled WGS sequence"/>
</dbReference>
<protein>
    <submittedName>
        <fullName evidence="1">Uncharacterized protein</fullName>
    </submittedName>
</protein>
<dbReference type="EMBL" id="JARWBG010000003">
    <property type="protein sequence ID" value="MDH2387994.1"/>
    <property type="molecule type" value="Genomic_DNA"/>
</dbReference>
<evidence type="ECO:0000313" key="1">
    <source>
        <dbReference type="EMBL" id="MDH2387994.1"/>
    </source>
</evidence>
<comment type="caution">
    <text evidence="1">The sequence shown here is derived from an EMBL/GenBank/DDBJ whole genome shotgun (WGS) entry which is preliminary data.</text>
</comment>
<reference evidence="1 2" key="1">
    <citation type="submission" date="2023-04" db="EMBL/GenBank/DDBJ databases">
        <title>Streptomyces chengmaiensis sp. nov. isolated from the stem of mangrove plant in Hainan.</title>
        <authorList>
            <person name="Huang X."/>
            <person name="Zhou S."/>
            <person name="Chu X."/>
            <person name="Xie Y."/>
            <person name="Lin Y."/>
        </authorList>
    </citation>
    <scope>NUCLEOTIDE SEQUENCE [LARGE SCALE GENOMIC DNA]</scope>
    <source>
        <strain evidence="1 2">HNM0663</strain>
    </source>
</reference>
<sequence>MRPESTNGTSGGRLTVPMAWLCAEYIADEMLRTGELVESGSLEYRAGRQTLALTVYLCNATEGLAGATAVARIDEWLALTSYGHPWQEWVDDRLAAREARQLREPGGGADPDLALASAAWKWLRTTELLATDLGDGDRPWPSHGLGHPLGMTGPFEAGVDESARIWTPAWRLGLPLSHLAIHLF</sequence>